<protein>
    <submittedName>
        <fullName evidence="6">Colicin v production cvpa</fullName>
    </submittedName>
</protein>
<dbReference type="GO" id="GO:0009403">
    <property type="term" value="P:toxin biosynthetic process"/>
    <property type="evidence" value="ECO:0007669"/>
    <property type="project" value="InterPro"/>
</dbReference>
<name>A0A4V6YUC5_9BACT</name>
<reference evidence="6 7" key="1">
    <citation type="submission" date="2019-03" db="EMBL/GenBank/DDBJ databases">
        <authorList>
            <person name="Nijsse B."/>
        </authorList>
    </citation>
    <scope>NUCLEOTIDE SEQUENCE [LARGE SCALE GENOMIC DNA]</scope>
    <source>
        <strain evidence="6">Desulfoluna butyratoxydans MSL71</strain>
    </source>
</reference>
<dbReference type="GO" id="GO:0016020">
    <property type="term" value="C:membrane"/>
    <property type="evidence" value="ECO:0007669"/>
    <property type="project" value="UniProtKB-SubCell"/>
</dbReference>
<dbReference type="PANTHER" id="PTHR36926:SF1">
    <property type="entry name" value="COLICIN V PRODUCTION PROTEIN"/>
    <property type="match status" value="1"/>
</dbReference>
<dbReference type="EMBL" id="CAADHO010000002">
    <property type="protein sequence ID" value="VFQ43628.1"/>
    <property type="molecule type" value="Genomic_DNA"/>
</dbReference>
<evidence type="ECO:0000313" key="6">
    <source>
        <dbReference type="EMBL" id="VFQ43628.1"/>
    </source>
</evidence>
<feature type="transmembrane region" description="Helical" evidence="5">
    <location>
        <begin position="105"/>
        <end position="125"/>
    </location>
</feature>
<keyword evidence="3 5" id="KW-1133">Transmembrane helix</keyword>
<feature type="transmembrane region" description="Helical" evidence="5">
    <location>
        <begin position="32"/>
        <end position="48"/>
    </location>
</feature>
<dbReference type="Pfam" id="PF02674">
    <property type="entry name" value="Colicin_V"/>
    <property type="match status" value="1"/>
</dbReference>
<keyword evidence="4 5" id="KW-0472">Membrane</keyword>
<dbReference type="PANTHER" id="PTHR36926">
    <property type="entry name" value="COLICIN V PRODUCTION PROTEIN"/>
    <property type="match status" value="1"/>
</dbReference>
<dbReference type="RefSeq" id="WP_180137926.1">
    <property type="nucleotide sequence ID" value="NZ_CAADHO010000002.1"/>
</dbReference>
<accession>A0A4V6YUC5</accession>
<evidence type="ECO:0000256" key="1">
    <source>
        <dbReference type="ARBA" id="ARBA00004141"/>
    </source>
</evidence>
<comment type="subcellular location">
    <subcellularLocation>
        <location evidence="1">Membrane</location>
        <topology evidence="1">Multi-pass membrane protein</topology>
    </subcellularLocation>
</comment>
<organism evidence="6 7">
    <name type="scientific">Desulfoluna butyratoxydans</name>
    <dbReference type="NCBI Taxonomy" id="231438"/>
    <lineage>
        <taxon>Bacteria</taxon>
        <taxon>Pseudomonadati</taxon>
        <taxon>Thermodesulfobacteriota</taxon>
        <taxon>Desulfobacteria</taxon>
        <taxon>Desulfobacterales</taxon>
        <taxon>Desulfolunaceae</taxon>
        <taxon>Desulfoluna</taxon>
    </lineage>
</organism>
<evidence type="ECO:0000256" key="4">
    <source>
        <dbReference type="ARBA" id="ARBA00023136"/>
    </source>
</evidence>
<evidence type="ECO:0000256" key="5">
    <source>
        <dbReference type="SAM" id="Phobius"/>
    </source>
</evidence>
<feature type="transmembrane region" description="Helical" evidence="5">
    <location>
        <begin position="60"/>
        <end position="85"/>
    </location>
</feature>
<keyword evidence="7" id="KW-1185">Reference proteome</keyword>
<keyword evidence="2 5" id="KW-0812">Transmembrane</keyword>
<dbReference type="AlphaFoldDB" id="A0A4V6YUC5"/>
<gene>
    <name evidence="6" type="ORF">MSL71_12630</name>
</gene>
<proteinExistence type="predicted"/>
<dbReference type="Proteomes" id="UP000507962">
    <property type="component" value="Unassembled WGS sequence"/>
</dbReference>
<dbReference type="InterPro" id="IPR003825">
    <property type="entry name" value="Colicin-V_CvpA"/>
</dbReference>
<evidence type="ECO:0000313" key="7">
    <source>
        <dbReference type="Proteomes" id="UP000507962"/>
    </source>
</evidence>
<dbReference type="InterPro" id="IPR052719">
    <property type="entry name" value="CvpA-like"/>
</dbReference>
<evidence type="ECO:0000256" key="3">
    <source>
        <dbReference type="ARBA" id="ARBA00022989"/>
    </source>
</evidence>
<sequence length="175" mass="19230">MNPLDITFCIVIAFCLIRGAFRGIVKEASAIIGVFGGFFAAYTYYPLLADQLSRFIDSEAWLNIISFLVIFGAVFAAVSALGVLIKYLLKVVFLGWVDRLCGAGFGLVKGVLISAVLLMVFATFLDKGAPLIRQSKTAPYITIVSEALSGFASKDLRQEFTSKIEDARKIWEKRL</sequence>
<evidence type="ECO:0000256" key="2">
    <source>
        <dbReference type="ARBA" id="ARBA00022692"/>
    </source>
</evidence>